<organism evidence="2 3">
    <name type="scientific">Crenobacter cavernae</name>
    <dbReference type="NCBI Taxonomy" id="2290923"/>
    <lineage>
        <taxon>Bacteria</taxon>
        <taxon>Pseudomonadati</taxon>
        <taxon>Pseudomonadota</taxon>
        <taxon>Betaproteobacteria</taxon>
        <taxon>Neisseriales</taxon>
        <taxon>Neisseriaceae</taxon>
        <taxon>Crenobacter</taxon>
    </lineage>
</organism>
<dbReference type="RefSeq" id="WP_129211474.1">
    <property type="nucleotide sequence ID" value="NZ_REGR01000002.1"/>
</dbReference>
<reference evidence="2 3" key="1">
    <citation type="submission" date="2018-10" db="EMBL/GenBank/DDBJ databases">
        <title>Draft genome of Fastidiocella sp. strain 375T, a bacterium isolated from a karstic cave dripping water.</title>
        <authorList>
            <person name="Coelho C."/>
            <person name="Verissimo A."/>
            <person name="Tiago I."/>
        </authorList>
    </citation>
    <scope>NUCLEOTIDE SEQUENCE [LARGE SCALE GENOMIC DNA]</scope>
    <source>
        <strain evidence="2 3">CAVE-375</strain>
    </source>
</reference>
<dbReference type="PROSITE" id="PS51257">
    <property type="entry name" value="PROKAR_LIPOPROTEIN"/>
    <property type="match status" value="1"/>
</dbReference>
<name>A0ABY0FF43_9NEIS</name>
<feature type="signal peptide" evidence="1">
    <location>
        <begin position="1"/>
        <end position="23"/>
    </location>
</feature>
<keyword evidence="1" id="KW-0732">Signal</keyword>
<protein>
    <submittedName>
        <fullName evidence="2">Uncharacterized protein</fullName>
    </submittedName>
</protein>
<dbReference type="EMBL" id="REGR01000002">
    <property type="protein sequence ID" value="RXZ44928.1"/>
    <property type="molecule type" value="Genomic_DNA"/>
</dbReference>
<comment type="caution">
    <text evidence="2">The sequence shown here is derived from an EMBL/GenBank/DDBJ whole genome shotgun (WGS) entry which is preliminary data.</text>
</comment>
<dbReference type="Proteomes" id="UP000290682">
    <property type="component" value="Unassembled WGS sequence"/>
</dbReference>
<proteinExistence type="predicted"/>
<evidence type="ECO:0000256" key="1">
    <source>
        <dbReference type="SAM" id="SignalP"/>
    </source>
</evidence>
<accession>A0ABY0FF43</accession>
<evidence type="ECO:0000313" key="2">
    <source>
        <dbReference type="EMBL" id="RXZ44928.1"/>
    </source>
</evidence>
<gene>
    <name evidence="2" type="ORF">EBB06_03285</name>
</gene>
<keyword evidence="3" id="KW-1185">Reference proteome</keyword>
<evidence type="ECO:0000313" key="3">
    <source>
        <dbReference type="Proteomes" id="UP000290682"/>
    </source>
</evidence>
<sequence length="232" mass="24270">MKTRLNTCLITLALGCSIGTVQAQTSLAYVADNVLGEQRGRYLDAGQIVNFGIQLVSTWTSPDGSKNGVAAVLSGAPGFTPNLTAYRLDAATAQTASSRPPQGLMSVQGVGQVNQIAGSANTSNNSADILVSTQPVNTAAPTAPGPNWQEANAGMAGVTLHDNQLRIEINKGAAGNSFQNIGQGQVLQFTRIQGNNMAVENSLQIQIGVRPDLSTQQQLAMQSYHSMLTGMR</sequence>
<feature type="chain" id="PRO_5046563685" evidence="1">
    <location>
        <begin position="24"/>
        <end position="232"/>
    </location>
</feature>